<keyword evidence="2" id="KW-0540">Nuclease</keyword>
<dbReference type="InterPro" id="IPR001130">
    <property type="entry name" value="TatD-like"/>
</dbReference>
<comment type="caution">
    <text evidence="6">The sequence shown here is derived from an EMBL/GenBank/DDBJ whole genome shotgun (WGS) entry which is preliminary data.</text>
</comment>
<evidence type="ECO:0000256" key="4">
    <source>
        <dbReference type="ARBA" id="ARBA00022801"/>
    </source>
</evidence>
<dbReference type="SUPFAM" id="SSF51556">
    <property type="entry name" value="Metallo-dependent hydrolases"/>
    <property type="match status" value="1"/>
</dbReference>
<keyword evidence="7" id="KW-1185">Reference proteome</keyword>
<dbReference type="Proteomes" id="UP000037600">
    <property type="component" value="Unassembled WGS sequence"/>
</dbReference>
<dbReference type="CDD" id="cd01310">
    <property type="entry name" value="TatD_DNAse"/>
    <property type="match status" value="1"/>
</dbReference>
<dbReference type="InterPro" id="IPR050891">
    <property type="entry name" value="TatD-type_Hydrolase"/>
</dbReference>
<comment type="similarity">
    <text evidence="1">Belongs to the metallo-dependent hydrolases superfamily. TatD-type hydrolase family.</text>
</comment>
<dbReference type="Pfam" id="PF01026">
    <property type="entry name" value="TatD_DNase"/>
    <property type="match status" value="1"/>
</dbReference>
<dbReference type="PATRIC" id="fig|1513271.3.peg.2784"/>
<gene>
    <name evidence="6" type="ORF">XM47_13565</name>
</gene>
<dbReference type="PIRSF" id="PIRSF005902">
    <property type="entry name" value="DNase_TatD"/>
    <property type="match status" value="1"/>
</dbReference>
<feature type="binding site" evidence="5">
    <location>
        <position position="130"/>
    </location>
    <ligand>
        <name>a divalent metal cation</name>
        <dbReference type="ChEBI" id="CHEBI:60240"/>
        <label>2</label>
    </ligand>
</feature>
<evidence type="ECO:0000256" key="1">
    <source>
        <dbReference type="ARBA" id="ARBA00009275"/>
    </source>
</evidence>
<dbReference type="OrthoDB" id="9810005at2"/>
<dbReference type="AlphaFoldDB" id="A0A0J8JJN9"/>
<keyword evidence="3 5" id="KW-0479">Metal-binding</keyword>
<accession>A0A0J8JJN9</accession>
<dbReference type="FunFam" id="3.20.20.140:FF:000005">
    <property type="entry name" value="TatD family hydrolase"/>
    <property type="match status" value="1"/>
</dbReference>
<evidence type="ECO:0000313" key="7">
    <source>
        <dbReference type="Proteomes" id="UP000037600"/>
    </source>
</evidence>
<feature type="binding site" evidence="5">
    <location>
        <position position="155"/>
    </location>
    <ligand>
        <name>a divalent metal cation</name>
        <dbReference type="ChEBI" id="CHEBI:60240"/>
        <label>2</label>
    </ligand>
</feature>
<organism evidence="6 7">
    <name type="scientific">Catenovulum maritimum</name>
    <dbReference type="NCBI Taxonomy" id="1513271"/>
    <lineage>
        <taxon>Bacteria</taxon>
        <taxon>Pseudomonadati</taxon>
        <taxon>Pseudomonadota</taxon>
        <taxon>Gammaproteobacteria</taxon>
        <taxon>Alteromonadales</taxon>
        <taxon>Alteromonadaceae</taxon>
        <taxon>Catenovulum</taxon>
    </lineage>
</organism>
<reference evidence="6 7" key="1">
    <citation type="submission" date="2015-04" db="EMBL/GenBank/DDBJ databases">
        <title>Draft Genome Sequence of the Novel Agar-Digesting Marine Bacterium Q1.</title>
        <authorList>
            <person name="Li Y."/>
            <person name="Li D."/>
            <person name="Chen G."/>
            <person name="Du Z."/>
        </authorList>
    </citation>
    <scope>NUCLEOTIDE SEQUENCE [LARGE SCALE GENOMIC DNA]</scope>
    <source>
        <strain evidence="6 7">Q1</strain>
    </source>
</reference>
<evidence type="ECO:0000256" key="3">
    <source>
        <dbReference type="ARBA" id="ARBA00022723"/>
    </source>
</evidence>
<dbReference type="GO" id="GO:0046872">
    <property type="term" value="F:metal ion binding"/>
    <property type="evidence" value="ECO:0007669"/>
    <property type="project" value="UniProtKB-KW"/>
</dbReference>
<dbReference type="PANTHER" id="PTHR10060:SF15">
    <property type="entry name" value="DEOXYRIBONUCLEASE TATDN1"/>
    <property type="match status" value="1"/>
</dbReference>
<dbReference type="GO" id="GO:0004518">
    <property type="term" value="F:nuclease activity"/>
    <property type="evidence" value="ECO:0007669"/>
    <property type="project" value="UniProtKB-KW"/>
</dbReference>
<dbReference type="STRING" id="1513271.XM47_13565"/>
<feature type="binding site" evidence="5">
    <location>
        <position position="206"/>
    </location>
    <ligand>
        <name>a divalent metal cation</name>
        <dbReference type="ChEBI" id="CHEBI:60240"/>
        <label>1</label>
    </ligand>
</feature>
<keyword evidence="4" id="KW-0378">Hydrolase</keyword>
<name>A0A0J8JJN9_9ALTE</name>
<sequence>MKLFDIGINLTNKQFDLDREAVIHQAMLSGVERMVITGTDIDESITANQLCKGFDGLYSTAGIHPHDASQAPAEFVEDIKNLYLNNQNVVAIGECGLDFNRNYSPQDIQLSVFQQQLILASELDAPIFSHQRDAHNAFIQVLDNVAIKPNRLVVHCFTGSEAELNEYIDRGYYIGITGWICDERRGKSVLDIVPLIPNDRLLIETDSPFLIPRDLKPKPKSRRNLPEYLPHILQTIAEVKEVDTEALASQVWHNSCEFFKLSKESCL</sequence>
<protein>
    <submittedName>
        <fullName evidence="6">DNase TatD</fullName>
    </submittedName>
</protein>
<proteinExistence type="inferred from homology"/>
<evidence type="ECO:0000313" key="6">
    <source>
        <dbReference type="EMBL" id="KMT64661.1"/>
    </source>
</evidence>
<evidence type="ECO:0000256" key="5">
    <source>
        <dbReference type="PIRSR" id="PIRSR005902-1"/>
    </source>
</evidence>
<feature type="binding site" evidence="5">
    <location>
        <position position="94"/>
    </location>
    <ligand>
        <name>a divalent metal cation</name>
        <dbReference type="ChEBI" id="CHEBI:60240"/>
        <label>1</label>
    </ligand>
</feature>
<dbReference type="RefSeq" id="WP_048693523.1">
    <property type="nucleotide sequence ID" value="NZ_KQ130495.1"/>
</dbReference>
<evidence type="ECO:0000256" key="2">
    <source>
        <dbReference type="ARBA" id="ARBA00022722"/>
    </source>
</evidence>
<dbReference type="GO" id="GO:0016788">
    <property type="term" value="F:hydrolase activity, acting on ester bonds"/>
    <property type="evidence" value="ECO:0007669"/>
    <property type="project" value="InterPro"/>
</dbReference>
<dbReference type="InterPro" id="IPR032466">
    <property type="entry name" value="Metal_Hydrolase"/>
</dbReference>
<dbReference type="Gene3D" id="3.20.20.140">
    <property type="entry name" value="Metal-dependent hydrolases"/>
    <property type="match status" value="1"/>
</dbReference>
<dbReference type="EMBL" id="LAZL01000022">
    <property type="protein sequence ID" value="KMT64661.1"/>
    <property type="molecule type" value="Genomic_DNA"/>
</dbReference>
<dbReference type="PANTHER" id="PTHR10060">
    <property type="entry name" value="TATD FAMILY DEOXYRIBONUCLEASE"/>
    <property type="match status" value="1"/>
</dbReference>